<dbReference type="KEGG" id="vg:22111334"/>
<keyword evidence="2" id="KW-0863">Zinc-finger</keyword>
<keyword evidence="3" id="KW-0862">Zinc</keyword>
<feature type="domain" description="Zinc finger DksA/TraR C4-type" evidence="5">
    <location>
        <begin position="39"/>
        <end position="68"/>
    </location>
</feature>
<dbReference type="GO" id="GO:0008270">
    <property type="term" value="F:zinc ion binding"/>
    <property type="evidence" value="ECO:0007669"/>
    <property type="project" value="UniProtKB-KW"/>
</dbReference>
<keyword evidence="1" id="KW-0479">Metal-binding</keyword>
<gene>
    <name evidence="6" type="primary">294</name>
    <name evidence="6" type="ORF">PBI_121Q_294</name>
</gene>
<name>A0A097EXK8_9CAUD</name>
<dbReference type="Pfam" id="PF01258">
    <property type="entry name" value="zf-dskA_traR"/>
    <property type="match status" value="1"/>
</dbReference>
<dbReference type="RefSeq" id="YP_009101881.1">
    <property type="nucleotide sequence ID" value="NC_025447.1"/>
</dbReference>
<evidence type="ECO:0000259" key="5">
    <source>
        <dbReference type="Pfam" id="PF01258"/>
    </source>
</evidence>
<sequence>MAVGFAKDGAEQDEINAVIQAAVNHARTQINAQIESLIHCLDCGDKIPENRRLAVKGCKYCITCQADHDSIFKRNPRNCWHRSMR</sequence>
<dbReference type="Gene3D" id="1.20.120.910">
    <property type="entry name" value="DksA, coiled-coil domain"/>
    <property type="match status" value="1"/>
</dbReference>
<dbReference type="SUPFAM" id="SSF57716">
    <property type="entry name" value="Glucocorticoid receptor-like (DNA-binding domain)"/>
    <property type="match status" value="1"/>
</dbReference>
<dbReference type="PANTHER" id="PTHR38777:SF1">
    <property type="entry name" value="DNAK SUPPRESSOR PROTEIN"/>
    <property type="match status" value="1"/>
</dbReference>
<evidence type="ECO:0000256" key="2">
    <source>
        <dbReference type="ARBA" id="ARBA00022771"/>
    </source>
</evidence>
<evidence type="ECO:0000256" key="1">
    <source>
        <dbReference type="ARBA" id="ARBA00022723"/>
    </source>
</evidence>
<keyword evidence="7" id="KW-1185">Reference proteome</keyword>
<reference evidence="6 7" key="1">
    <citation type="submission" date="2014-09" db="EMBL/GenBank/DDBJ databases">
        <authorList>
            <person name="Lapin J.S."/>
            <person name="Pope W.H."/>
            <person name="Hua J."/>
            <person name="Ford M.E."/>
            <person name="Conway J.F."/>
            <person name="Hatfull G.F."/>
            <person name="Hendrix R.W."/>
        </authorList>
    </citation>
    <scope>NUCLEOTIDE SEQUENCE [LARGE SCALE GENOMIC DNA]</scope>
</reference>
<dbReference type="GO" id="GO:1900378">
    <property type="term" value="P:positive regulation of secondary metabolite biosynthetic process"/>
    <property type="evidence" value="ECO:0007669"/>
    <property type="project" value="TreeGrafter"/>
</dbReference>
<evidence type="ECO:0000256" key="4">
    <source>
        <dbReference type="PROSITE-ProRule" id="PRU00510"/>
    </source>
</evidence>
<organism evidence="6 7">
    <name type="scientific">Escherichia phage 121Q</name>
    <dbReference type="NCBI Taxonomy" id="1555202"/>
    <lineage>
        <taxon>Viruses</taxon>
        <taxon>Duplodnaviria</taxon>
        <taxon>Heunggongvirae</taxon>
        <taxon>Uroviricota</taxon>
        <taxon>Caudoviricetes</taxon>
        <taxon>Asteriusvirus</taxon>
        <taxon>Asteriusvirus av121Q</taxon>
    </lineage>
</organism>
<accession>A0A097EXK8</accession>
<feature type="zinc finger region" description="dksA C4-type" evidence="4">
    <location>
        <begin position="40"/>
        <end position="64"/>
    </location>
</feature>
<protein>
    <submittedName>
        <fullName evidence="6">C-4 type zinc finger protein</fullName>
    </submittedName>
</protein>
<dbReference type="OrthoDB" id="24362at10239"/>
<dbReference type="Proteomes" id="UP000029889">
    <property type="component" value="Segment"/>
</dbReference>
<evidence type="ECO:0000313" key="7">
    <source>
        <dbReference type="Proteomes" id="UP000029889"/>
    </source>
</evidence>
<dbReference type="InterPro" id="IPR000962">
    <property type="entry name" value="Znf_DskA_TraR"/>
</dbReference>
<proteinExistence type="predicted"/>
<dbReference type="GeneID" id="22111334"/>
<dbReference type="PANTHER" id="PTHR38777">
    <property type="entry name" value="FELS-2 PROPHAGE PROTEIN"/>
    <property type="match status" value="1"/>
</dbReference>
<dbReference type="EMBL" id="KM507819">
    <property type="protein sequence ID" value="AIT14184.1"/>
    <property type="molecule type" value="Genomic_DNA"/>
</dbReference>
<dbReference type="PROSITE" id="PS51128">
    <property type="entry name" value="ZF_DKSA_2"/>
    <property type="match status" value="1"/>
</dbReference>
<evidence type="ECO:0000313" key="6">
    <source>
        <dbReference type="EMBL" id="AIT14184.1"/>
    </source>
</evidence>
<evidence type="ECO:0000256" key="3">
    <source>
        <dbReference type="ARBA" id="ARBA00022833"/>
    </source>
</evidence>